<dbReference type="SUPFAM" id="SSF52025">
    <property type="entry name" value="PA domain"/>
    <property type="match status" value="1"/>
</dbReference>
<dbReference type="InterPro" id="IPR023827">
    <property type="entry name" value="Peptidase_S8_Asp-AS"/>
</dbReference>
<feature type="region of interest" description="Disordered" evidence="11">
    <location>
        <begin position="39"/>
        <end position="67"/>
    </location>
</feature>
<evidence type="ECO:0000313" key="16">
    <source>
        <dbReference type="Proteomes" id="UP001084197"/>
    </source>
</evidence>
<dbReference type="InterPro" id="IPR000209">
    <property type="entry name" value="Peptidase_S8/S53_dom"/>
</dbReference>
<keyword evidence="12" id="KW-0812">Transmembrane</keyword>
<name>A0A9J6RBL0_9BACI</name>
<feature type="domain" description="Peptidase S8/S53" evidence="13">
    <location>
        <begin position="5"/>
        <end position="443"/>
    </location>
</feature>
<keyword evidence="7 9" id="KW-0720">Serine protease</keyword>
<evidence type="ECO:0000256" key="8">
    <source>
        <dbReference type="PIRSR" id="PIRSR615500-1"/>
    </source>
</evidence>
<dbReference type="CDD" id="cd02133">
    <property type="entry name" value="PA_C5a_like"/>
    <property type="match status" value="1"/>
</dbReference>
<feature type="region of interest" description="Disordered" evidence="11">
    <location>
        <begin position="1289"/>
        <end position="1360"/>
    </location>
</feature>
<dbReference type="InterPro" id="IPR022398">
    <property type="entry name" value="Peptidase_S8_His-AS"/>
</dbReference>
<keyword evidence="4 9" id="KW-0645">Protease</keyword>
<dbReference type="EMBL" id="JAPRAT010000012">
    <property type="protein sequence ID" value="MCZ0703074.1"/>
    <property type="molecule type" value="Genomic_DNA"/>
</dbReference>
<dbReference type="Gene3D" id="3.50.30.30">
    <property type="match status" value="1"/>
</dbReference>
<sequence length="1396" mass="151085">MGYEGQGVKVAVLDTGIDYEHPDFEGVYKGGFNFVPQENNPMYARPRDDNDPYETSPLDRAENEPEYSNGNSFYTNHGTHVAGTIAAIGANEYGIQGLAPQVDLYAYRVLGAYGSGQFSWILAGIDKSVEEEMDIINLSLGGGNNDSTTVEAAAINNAALAGVTAVIATGNSGPNRETIGQPAVAPLGIAVGNSTSPQIEYQTELTVEAGDYADQYEAELMAWTFGSEPADILTGTFDVVAVPNIGAASDYEDLNVDGKVALVSRGEIPFVEKIEVAKNAGAVGVILHNNVAGAGPAGFLLGDSFQFIPTADIPTEKGLSFREAIEASEDKLGQVTFQNFVSEKNGGDLVNNSSSRGPTTPYFDIKPDVVAPGTNIMSTVPAYLRDFPEANYETSYDRFTGTSMAAPHVAGVAALLLSLNPDWGPFDLKVAMSNTAKQLDTSQFDVFDQGSGRVQPMKAATAEALAYSLATFEQEYDEDIEHKTGTIGFGNVLPNEEEVVTITRQIEVRNLTDKSSDYEVSIQTTKQPTEELSGAKVSVDKETFTLTDHELLTVTLTVPAGNSTTTNELFGYIQITNGTTHLSLPFAADLSSQELTGLEYMTIDDEAIAPNGNGKFESTTLRYGLYDMQWDTIFEVFDLNDPDGGYYEDGYIGYLPSTLLDFLPGANTLDVDGSYIDWETNEELDIPEGAYAIFMNNYSVGQQLGYVAPFYVKTSNPEISLSDVSEELDGKPLELTGFVEDSFIDYKSTIEMMLGLPYDVNDKLAVQYEITNEEETIVVTDTVELEQDGSFVITLPELEYGTNTLTLTVEDIVANDVTEELLLHVVKEPEEFSIVLTPATTDPTEGPVKIAVDTDSTEELVELKWLAGEKVADDFVESGFVIDLEEKTFEVEENGTYTVFAKNDAEVTTVQTITIDNIVVPPAPIQLVATPSTTEQTEEPVTIFVEADNEDLLVELKWLAGEKVVEDFAEAGEDILEEKAFEVDKNGVYTIYASNELGVEEIITITITNIVDPAAPITIDLSPSTTEPTEGPVSVVVDVETDADLVALKWLAGEKVAADFENAGTDILDTKVFEVTENGVYSVYARNSDGVEVVQLISIENIVEPPAPIESVSLSPSTTEPTEGPVSVVVDVETDADLVALKWLAGEKVAADFENAGTDILDTKVFEVTENGVYSVYARNSDGVEVVQLISIENIIEPPAPIKSVALTPSTTEPTEGKVTISVDIDTDAELAELKWLAGEKTVADFENAGEDFLATRTFEVSENGVYTVFVLTNDGVAEVHVITVDNIVESETEDPDPDPDPNPDHEPEPDSEEEEEKPGDSTSNKEEKSDSKDVVEKEDVEISATEKKNEKPVSGNLPDSATPIFNYLTVGFLLSVIGVVVLLFLHLKKKKRKLV</sequence>
<dbReference type="InterPro" id="IPR015500">
    <property type="entry name" value="Peptidase_S8_subtilisin-rel"/>
</dbReference>
<proteinExistence type="inferred from homology"/>
<keyword evidence="12" id="KW-0472">Membrane</keyword>
<keyword evidence="2" id="KW-0134">Cell wall</keyword>
<evidence type="ECO:0000256" key="3">
    <source>
        <dbReference type="ARBA" id="ARBA00022525"/>
    </source>
</evidence>
<gene>
    <name evidence="15" type="ORF">OWO01_07605</name>
</gene>
<dbReference type="PROSITE" id="PS00137">
    <property type="entry name" value="SUBTILASE_HIS"/>
    <property type="match status" value="1"/>
</dbReference>
<protein>
    <submittedName>
        <fullName evidence="15">S8 family serine peptidase</fullName>
    </submittedName>
</protein>
<evidence type="ECO:0000256" key="6">
    <source>
        <dbReference type="ARBA" id="ARBA00022801"/>
    </source>
</evidence>
<feature type="compositionally biased region" description="Acidic residues" evidence="11">
    <location>
        <begin position="1289"/>
        <end position="1302"/>
    </location>
</feature>
<feature type="transmembrane region" description="Helical" evidence="12">
    <location>
        <begin position="1365"/>
        <end position="1386"/>
    </location>
</feature>
<evidence type="ECO:0000259" key="13">
    <source>
        <dbReference type="Pfam" id="PF00082"/>
    </source>
</evidence>
<evidence type="ECO:0000256" key="10">
    <source>
        <dbReference type="RuleBase" id="RU003355"/>
    </source>
</evidence>
<dbReference type="PANTHER" id="PTHR43806">
    <property type="entry name" value="PEPTIDASE S8"/>
    <property type="match status" value="1"/>
</dbReference>
<keyword evidence="16" id="KW-1185">Reference proteome</keyword>
<dbReference type="Gene3D" id="3.40.50.200">
    <property type="entry name" value="Peptidase S8/S53 domain"/>
    <property type="match status" value="1"/>
</dbReference>
<evidence type="ECO:0000256" key="12">
    <source>
        <dbReference type="SAM" id="Phobius"/>
    </source>
</evidence>
<dbReference type="PRINTS" id="PR00723">
    <property type="entry name" value="SUBTILISIN"/>
</dbReference>
<dbReference type="Proteomes" id="UP001084197">
    <property type="component" value="Unassembled WGS sequence"/>
</dbReference>
<dbReference type="GO" id="GO:0004252">
    <property type="term" value="F:serine-type endopeptidase activity"/>
    <property type="evidence" value="ECO:0007669"/>
    <property type="project" value="UniProtKB-UniRule"/>
</dbReference>
<dbReference type="Pfam" id="PF00082">
    <property type="entry name" value="Peptidase_S8"/>
    <property type="match status" value="1"/>
</dbReference>
<dbReference type="PROSITE" id="PS51892">
    <property type="entry name" value="SUBTILASE"/>
    <property type="match status" value="1"/>
</dbReference>
<feature type="active site" description="Charge relay system" evidence="8 9">
    <location>
        <position position="14"/>
    </location>
</feature>
<evidence type="ECO:0000256" key="11">
    <source>
        <dbReference type="SAM" id="MobiDB-lite"/>
    </source>
</evidence>
<dbReference type="PROSITE" id="PS00138">
    <property type="entry name" value="SUBTILASE_SER"/>
    <property type="match status" value="1"/>
</dbReference>
<evidence type="ECO:0000256" key="1">
    <source>
        <dbReference type="ARBA" id="ARBA00011073"/>
    </source>
</evidence>
<comment type="caution">
    <text evidence="15">The sequence shown here is derived from an EMBL/GenBank/DDBJ whole genome shotgun (WGS) entry which is preliminary data.</text>
</comment>
<evidence type="ECO:0000256" key="2">
    <source>
        <dbReference type="ARBA" id="ARBA00022512"/>
    </source>
</evidence>
<feature type="domain" description="PA" evidence="14">
    <location>
        <begin position="238"/>
        <end position="319"/>
    </location>
</feature>
<evidence type="ECO:0000256" key="4">
    <source>
        <dbReference type="ARBA" id="ARBA00022670"/>
    </source>
</evidence>
<dbReference type="InterPro" id="IPR003137">
    <property type="entry name" value="PA_domain"/>
</dbReference>
<dbReference type="GO" id="GO:0006508">
    <property type="term" value="P:proteolysis"/>
    <property type="evidence" value="ECO:0007669"/>
    <property type="project" value="UniProtKB-KW"/>
</dbReference>
<dbReference type="InterPro" id="IPR036852">
    <property type="entry name" value="Peptidase_S8/S53_dom_sf"/>
</dbReference>
<accession>A0A9J6RBL0</accession>
<dbReference type="InterPro" id="IPR046450">
    <property type="entry name" value="PA_dom_sf"/>
</dbReference>
<evidence type="ECO:0000313" key="15">
    <source>
        <dbReference type="EMBL" id="MCZ0703074.1"/>
    </source>
</evidence>
<feature type="active site" description="Charge relay system" evidence="8 9">
    <location>
        <position position="403"/>
    </location>
</feature>
<evidence type="ECO:0000259" key="14">
    <source>
        <dbReference type="Pfam" id="PF02225"/>
    </source>
</evidence>
<keyword evidence="5" id="KW-0732">Signal</keyword>
<dbReference type="SUPFAM" id="SSF52743">
    <property type="entry name" value="Subtilisin-like"/>
    <property type="match status" value="1"/>
</dbReference>
<evidence type="ECO:0000256" key="5">
    <source>
        <dbReference type="ARBA" id="ARBA00022729"/>
    </source>
</evidence>
<keyword evidence="6 9" id="KW-0378">Hydrolase</keyword>
<feature type="compositionally biased region" description="Basic and acidic residues" evidence="11">
    <location>
        <begin position="1324"/>
        <end position="1338"/>
    </location>
</feature>
<dbReference type="InterPro" id="IPR050131">
    <property type="entry name" value="Peptidase_S8_subtilisin-like"/>
</dbReference>
<reference evidence="15" key="1">
    <citation type="submission" date="2022-11" db="EMBL/GenBank/DDBJ databases">
        <title>WGS of Natronobacillus azotifigens 24KS-1, an anaerobic diazotrophic haloalkaliphile from soda-rich habitats.</title>
        <authorList>
            <person name="Sorokin D.Y."/>
            <person name="Merkel A.Y."/>
        </authorList>
    </citation>
    <scope>NUCLEOTIDE SEQUENCE</scope>
    <source>
        <strain evidence="15">24KS-1</strain>
    </source>
</reference>
<evidence type="ECO:0000256" key="9">
    <source>
        <dbReference type="PROSITE-ProRule" id="PRU01240"/>
    </source>
</evidence>
<dbReference type="InterPro" id="IPR034213">
    <property type="entry name" value="S8_Vpr-like"/>
</dbReference>
<comment type="similarity">
    <text evidence="1 9 10">Belongs to the peptidase S8 family.</text>
</comment>
<dbReference type="PANTHER" id="PTHR43806:SF65">
    <property type="entry name" value="SERINE PROTEASE APRX"/>
    <property type="match status" value="1"/>
</dbReference>
<keyword evidence="3" id="KW-0964">Secreted</keyword>
<dbReference type="Pfam" id="PF02225">
    <property type="entry name" value="PA"/>
    <property type="match status" value="1"/>
</dbReference>
<evidence type="ECO:0000256" key="7">
    <source>
        <dbReference type="ARBA" id="ARBA00022825"/>
    </source>
</evidence>
<keyword evidence="12" id="KW-1133">Transmembrane helix</keyword>
<dbReference type="CDD" id="cd07474">
    <property type="entry name" value="Peptidases_S8_subtilisin_Vpr-like"/>
    <property type="match status" value="1"/>
</dbReference>
<feature type="active site" description="Charge relay system" evidence="8 9">
    <location>
        <position position="77"/>
    </location>
</feature>
<dbReference type="PROSITE" id="PS00136">
    <property type="entry name" value="SUBTILASE_ASP"/>
    <property type="match status" value="1"/>
</dbReference>
<organism evidence="15 16">
    <name type="scientific">Natronobacillus azotifigens</name>
    <dbReference type="NCBI Taxonomy" id="472978"/>
    <lineage>
        <taxon>Bacteria</taxon>
        <taxon>Bacillati</taxon>
        <taxon>Bacillota</taxon>
        <taxon>Bacilli</taxon>
        <taxon>Bacillales</taxon>
        <taxon>Bacillaceae</taxon>
        <taxon>Natronobacillus</taxon>
    </lineage>
</organism>
<dbReference type="InterPro" id="IPR023828">
    <property type="entry name" value="Peptidase_S8_Ser-AS"/>
</dbReference>